<proteinExistence type="predicted"/>
<sequence>MDMYCLRRLTYLSRATKRLLEPLLFRFVLLQTPQDIVHFYIDLIQIPRIRGYVRHLACVTHRRSPGSMLDLRVNRMLGSILDERIGGRENKLSLMKQGAAWEPFANTFSGMEEAPEEHLGPYLKMRGDVDYMIRSILLSTTKLKTLVWHLDEFDRVATWVPQVLKSAAKSDHVLLPDLQVMALNYHNVRRSDRYSHLQDFSWERGYWKNLRRLVLYDTDFDDDFGNILDRAGRVGDLVPVEELIVFSAPTDSHHLLFRPPSETSFRLVEKVKLLDISFRYFSRRNEEGSAMLEAFVHWLGAPERLHLTGHPPPFKALARGTVHSRLKSIQVKEWKDEEDLEQDEMRQKVEGWWRSHSAVVPNLEEFVVQRIGESKVCIMKP</sequence>
<reference evidence="1" key="1">
    <citation type="submission" date="2021-11" db="EMBL/GenBank/DDBJ databases">
        <title>Fusarium solani-melongenae Genome sequencing and assembly.</title>
        <authorList>
            <person name="Xie S."/>
            <person name="Huang L."/>
            <person name="Zhang X."/>
        </authorList>
    </citation>
    <scope>NUCLEOTIDE SEQUENCE</scope>
    <source>
        <strain evidence="1">CRI 24-3</strain>
    </source>
</reference>
<keyword evidence="2" id="KW-1185">Reference proteome</keyword>
<dbReference type="Proteomes" id="UP000830768">
    <property type="component" value="Chromosome 4"/>
</dbReference>
<dbReference type="EMBL" id="CP090033">
    <property type="protein sequence ID" value="UPK94732.1"/>
    <property type="molecule type" value="Genomic_DNA"/>
</dbReference>
<accession>A0ACD3Z0U1</accession>
<evidence type="ECO:0000313" key="1">
    <source>
        <dbReference type="EMBL" id="UPK94732.1"/>
    </source>
</evidence>
<protein>
    <submittedName>
        <fullName evidence="1">Uncharacterized protein</fullName>
    </submittedName>
</protein>
<evidence type="ECO:0000313" key="2">
    <source>
        <dbReference type="Proteomes" id="UP000830768"/>
    </source>
</evidence>
<organism evidence="1 2">
    <name type="scientific">Fusarium solani subsp. cucurbitae</name>
    <name type="common">Neocosmosporum cucurbitae</name>
    <dbReference type="NCBI Taxonomy" id="2747967"/>
    <lineage>
        <taxon>Eukaryota</taxon>
        <taxon>Fungi</taxon>
        <taxon>Dikarya</taxon>
        <taxon>Ascomycota</taxon>
        <taxon>Pezizomycotina</taxon>
        <taxon>Sordariomycetes</taxon>
        <taxon>Hypocreomycetidae</taxon>
        <taxon>Hypocreales</taxon>
        <taxon>Nectriaceae</taxon>
        <taxon>Fusarium</taxon>
        <taxon>Fusarium solani species complex</taxon>
    </lineage>
</organism>
<gene>
    <name evidence="1" type="ORF">LCI18_005667</name>
</gene>
<name>A0ACD3Z0U1_FUSSC</name>